<feature type="binding site" evidence="10">
    <location>
        <begin position="279"/>
        <end position="282"/>
    </location>
    <ligand>
        <name>GTP</name>
        <dbReference type="ChEBI" id="CHEBI:37565"/>
    </ligand>
</feature>
<keyword evidence="7 10" id="KW-0460">Magnesium</keyword>
<protein>
    <recommendedName>
        <fullName evidence="10">tRNA modification GTPase MnmE</fullName>
        <ecNumber evidence="10">3.6.-.-</ecNumber>
    </recommendedName>
</protein>
<evidence type="ECO:0000256" key="9">
    <source>
        <dbReference type="ARBA" id="ARBA00023134"/>
    </source>
</evidence>
<evidence type="ECO:0000256" key="4">
    <source>
        <dbReference type="ARBA" id="ARBA00022723"/>
    </source>
</evidence>
<comment type="cofactor">
    <cofactor evidence="10">
        <name>K(+)</name>
        <dbReference type="ChEBI" id="CHEBI:29103"/>
    </cofactor>
    <text evidence="10">Binds 1 potassium ion per subunit.</text>
</comment>
<evidence type="ECO:0000256" key="8">
    <source>
        <dbReference type="ARBA" id="ARBA00022958"/>
    </source>
</evidence>
<dbReference type="Proteomes" id="UP000178086">
    <property type="component" value="Unassembled WGS sequence"/>
</dbReference>
<dbReference type="Gene3D" id="1.20.120.430">
    <property type="entry name" value="tRNA modification GTPase MnmE domain 2"/>
    <property type="match status" value="1"/>
</dbReference>
<dbReference type="FunFam" id="3.40.50.300:FF:000494">
    <property type="entry name" value="tRNA modification GTPase MnmE"/>
    <property type="match status" value="1"/>
</dbReference>
<comment type="function">
    <text evidence="10">Exhibits a very high intrinsic GTPase hydrolysis rate. Involved in the addition of a carboxymethylaminomethyl (cmnm) group at the wobble position (U34) of certain tRNAs, forming tRNA-cmnm(5)s(2)U34.</text>
</comment>
<dbReference type="GO" id="GO:0002098">
    <property type="term" value="P:tRNA wobble uridine modification"/>
    <property type="evidence" value="ECO:0007669"/>
    <property type="project" value="TreeGrafter"/>
</dbReference>
<dbReference type="Gene3D" id="3.40.50.300">
    <property type="entry name" value="P-loop containing nucleotide triphosphate hydrolases"/>
    <property type="match status" value="1"/>
</dbReference>
<comment type="similarity">
    <text evidence="1 10 11">Belongs to the TRAFAC class TrmE-Era-EngA-EngB-Septin-like GTPase superfamily. TrmE GTPase family.</text>
</comment>
<dbReference type="GO" id="GO:0030488">
    <property type="term" value="P:tRNA methylation"/>
    <property type="evidence" value="ECO:0007669"/>
    <property type="project" value="TreeGrafter"/>
</dbReference>
<dbReference type="InterPro" id="IPR025867">
    <property type="entry name" value="MnmE_helical"/>
</dbReference>
<evidence type="ECO:0000256" key="1">
    <source>
        <dbReference type="ARBA" id="ARBA00011043"/>
    </source>
</evidence>
<comment type="caution">
    <text evidence="13">The sequence shown here is derived from an EMBL/GenBank/DDBJ whole genome shotgun (WGS) entry which is preliminary data.</text>
</comment>
<dbReference type="AlphaFoldDB" id="A0A1F2UJ10"/>
<evidence type="ECO:0000256" key="7">
    <source>
        <dbReference type="ARBA" id="ARBA00022842"/>
    </source>
</evidence>
<feature type="binding site" evidence="10">
    <location>
        <position position="256"/>
    </location>
    <ligand>
        <name>K(+)</name>
        <dbReference type="ChEBI" id="CHEBI:29103"/>
    </ligand>
</feature>
<dbReference type="Pfam" id="PF10396">
    <property type="entry name" value="TrmE_N"/>
    <property type="match status" value="1"/>
</dbReference>
<feature type="binding site" evidence="10">
    <location>
        <position position="254"/>
    </location>
    <ligand>
        <name>K(+)</name>
        <dbReference type="ChEBI" id="CHEBI:29103"/>
    </ligand>
</feature>
<dbReference type="SUPFAM" id="SSF52540">
    <property type="entry name" value="P-loop containing nucleoside triphosphate hydrolases"/>
    <property type="match status" value="1"/>
</dbReference>
<dbReference type="EMBL" id="MELI01000079">
    <property type="protein sequence ID" value="OFW33007.1"/>
    <property type="molecule type" value="Genomic_DNA"/>
</dbReference>
<keyword evidence="2 10" id="KW-0963">Cytoplasm</keyword>
<feature type="binding site" evidence="10">
    <location>
        <begin position="254"/>
        <end position="260"/>
    </location>
    <ligand>
        <name>GTP</name>
        <dbReference type="ChEBI" id="CHEBI:37565"/>
    </ligand>
</feature>
<dbReference type="PROSITE" id="PS51709">
    <property type="entry name" value="G_TRME"/>
    <property type="match status" value="1"/>
</dbReference>
<keyword evidence="3 10" id="KW-0819">tRNA processing</keyword>
<evidence type="ECO:0000256" key="5">
    <source>
        <dbReference type="ARBA" id="ARBA00022741"/>
    </source>
</evidence>
<proteinExistence type="inferred from homology"/>
<dbReference type="Pfam" id="PF01926">
    <property type="entry name" value="MMR_HSR1"/>
    <property type="match status" value="1"/>
</dbReference>
<accession>A0A1F2UJ10</accession>
<dbReference type="GO" id="GO:0005829">
    <property type="term" value="C:cytosol"/>
    <property type="evidence" value="ECO:0007669"/>
    <property type="project" value="TreeGrafter"/>
</dbReference>
<dbReference type="InterPro" id="IPR018948">
    <property type="entry name" value="GTP-bd_TrmE_N"/>
</dbReference>
<dbReference type="GO" id="GO:0046872">
    <property type="term" value="F:metal ion binding"/>
    <property type="evidence" value="ECO:0007669"/>
    <property type="project" value="UniProtKB-KW"/>
</dbReference>
<evidence type="ECO:0000256" key="10">
    <source>
        <dbReference type="HAMAP-Rule" id="MF_00379"/>
    </source>
</evidence>
<gene>
    <name evidence="10" type="primary">mnmE</name>
    <name evidence="10" type="synonym">trmE</name>
    <name evidence="13" type="ORF">A2074_03290</name>
</gene>
<dbReference type="SUPFAM" id="SSF116878">
    <property type="entry name" value="TrmE connector domain"/>
    <property type="match status" value="1"/>
</dbReference>
<keyword evidence="5 10" id="KW-0547">Nucleotide-binding</keyword>
<evidence type="ECO:0000313" key="13">
    <source>
        <dbReference type="EMBL" id="OFW33007.1"/>
    </source>
</evidence>
<dbReference type="FunFam" id="3.30.1360.120:FF:000003">
    <property type="entry name" value="tRNA modification GTPase MnmE"/>
    <property type="match status" value="1"/>
</dbReference>
<dbReference type="NCBIfam" id="TIGR00231">
    <property type="entry name" value="small_GTP"/>
    <property type="match status" value="1"/>
</dbReference>
<dbReference type="Gene3D" id="3.30.1360.120">
    <property type="entry name" value="Probable tRNA modification gtpase trme, domain 1"/>
    <property type="match status" value="1"/>
</dbReference>
<feature type="binding site" evidence="10">
    <location>
        <begin position="235"/>
        <end position="240"/>
    </location>
    <ligand>
        <name>GTP</name>
        <dbReference type="ChEBI" id="CHEBI:37565"/>
    </ligand>
</feature>
<feature type="binding site" evidence="10">
    <location>
        <position position="25"/>
    </location>
    <ligand>
        <name>(6S)-5-formyl-5,6,7,8-tetrahydrofolate</name>
        <dbReference type="ChEBI" id="CHEBI:57457"/>
    </ligand>
</feature>
<reference evidence="13 14" key="1">
    <citation type="journal article" date="2016" name="Nat. Commun.">
        <title>Thousands of microbial genomes shed light on interconnected biogeochemical processes in an aquifer system.</title>
        <authorList>
            <person name="Anantharaman K."/>
            <person name="Brown C.T."/>
            <person name="Hug L.A."/>
            <person name="Sharon I."/>
            <person name="Castelle C.J."/>
            <person name="Probst A.J."/>
            <person name="Thomas B.C."/>
            <person name="Singh A."/>
            <person name="Wilkins M.J."/>
            <person name="Karaoz U."/>
            <person name="Brodie E.L."/>
            <person name="Williams K.H."/>
            <person name="Hubbard S.S."/>
            <person name="Banfield J.F."/>
        </authorList>
    </citation>
    <scope>NUCLEOTIDE SEQUENCE [LARGE SCALE GENOMIC DNA]</scope>
</reference>
<dbReference type="InterPro" id="IPR005225">
    <property type="entry name" value="Small_GTP-bd"/>
</dbReference>
<dbReference type="InterPro" id="IPR004520">
    <property type="entry name" value="GTPase_MnmE"/>
</dbReference>
<dbReference type="EC" id="3.6.-.-" evidence="10"/>
<name>A0A1F2UJ10_9ACTN</name>
<keyword evidence="9 10" id="KW-0342">GTP-binding</keyword>
<dbReference type="InterPro" id="IPR006073">
    <property type="entry name" value="GTP-bd"/>
</dbReference>
<organism evidence="13 14">
    <name type="scientific">Candidatus Aquicultor primus</name>
    <dbReference type="NCBI Taxonomy" id="1797195"/>
    <lineage>
        <taxon>Bacteria</taxon>
        <taxon>Bacillati</taxon>
        <taxon>Actinomycetota</taxon>
        <taxon>Candidatus Aquicultoria</taxon>
        <taxon>Candidatus Aquicultorales</taxon>
        <taxon>Candidatus Aquicultoraceae</taxon>
        <taxon>Candidatus Aquicultor</taxon>
    </lineage>
</organism>
<dbReference type="PANTHER" id="PTHR42714:SF2">
    <property type="entry name" value="TRNA MODIFICATION GTPASE GTPBP3, MITOCHONDRIAL"/>
    <property type="match status" value="1"/>
</dbReference>
<feature type="binding site" evidence="10">
    <location>
        <position position="260"/>
    </location>
    <ligand>
        <name>Mg(2+)</name>
        <dbReference type="ChEBI" id="CHEBI:18420"/>
    </ligand>
</feature>
<feature type="binding site" evidence="10">
    <location>
        <position position="259"/>
    </location>
    <ligand>
        <name>K(+)</name>
        <dbReference type="ChEBI" id="CHEBI:29103"/>
    </ligand>
</feature>
<dbReference type="InterPro" id="IPR027368">
    <property type="entry name" value="MnmE_dom2"/>
</dbReference>
<comment type="caution">
    <text evidence="10">Lacks conserved residue(s) required for the propagation of feature annotation.</text>
</comment>
<keyword evidence="4 10" id="KW-0479">Metal-binding</keyword>
<dbReference type="NCBIfam" id="TIGR00450">
    <property type="entry name" value="mnmE_trmE_thdF"/>
    <property type="match status" value="1"/>
</dbReference>
<feature type="binding site" evidence="10">
    <location>
        <position position="463"/>
    </location>
    <ligand>
        <name>(6S)-5-formyl-5,6,7,8-tetrahydrofolate</name>
        <dbReference type="ChEBI" id="CHEBI:57457"/>
    </ligand>
</feature>
<evidence type="ECO:0000256" key="2">
    <source>
        <dbReference type="ARBA" id="ARBA00022490"/>
    </source>
</evidence>
<comment type="subunit">
    <text evidence="10">Homodimer. Heterotetramer of two MnmE and two MnmG subunits.</text>
</comment>
<dbReference type="Pfam" id="PF12631">
    <property type="entry name" value="MnmE_helical"/>
    <property type="match status" value="1"/>
</dbReference>
<comment type="subcellular location">
    <subcellularLocation>
        <location evidence="10">Cytoplasm</location>
    </subcellularLocation>
</comment>
<feature type="binding site" evidence="10">
    <location>
        <position position="90"/>
    </location>
    <ligand>
        <name>(6S)-5-formyl-5,6,7,8-tetrahydrofolate</name>
        <dbReference type="ChEBI" id="CHEBI:57457"/>
    </ligand>
</feature>
<dbReference type="PANTHER" id="PTHR42714">
    <property type="entry name" value="TRNA MODIFICATION GTPASE GTPBP3"/>
    <property type="match status" value="1"/>
</dbReference>
<keyword evidence="8 10" id="KW-0630">Potassium</keyword>
<feature type="binding site" evidence="10">
    <location>
        <begin position="339"/>
        <end position="342"/>
    </location>
    <ligand>
        <name>GTP</name>
        <dbReference type="ChEBI" id="CHEBI:37565"/>
    </ligand>
</feature>
<dbReference type="CDD" id="cd04164">
    <property type="entry name" value="trmE"/>
    <property type="match status" value="1"/>
</dbReference>
<dbReference type="InterPro" id="IPR031168">
    <property type="entry name" value="G_TrmE"/>
</dbReference>
<dbReference type="InterPro" id="IPR027417">
    <property type="entry name" value="P-loop_NTPase"/>
</dbReference>
<feature type="binding site" evidence="10">
    <location>
        <position position="235"/>
    </location>
    <ligand>
        <name>K(+)</name>
        <dbReference type="ChEBI" id="CHEBI:29103"/>
    </ligand>
</feature>
<sequence length="463" mass="49074">MSIIVNDTIAAIATAAGQGGIGIIRLSGPAAIDIADKIFKGNKGARLAGRKSHSFLLGTVCDPADGTDVDEVLVAVMRAPGTYTREDVVEINCHGGVVALQKTLNLVCAAGARPAAPGEFTMRAFLNGRLDLAQAEAVIDIINSQTEAQLKVAVAQLEGGLSQKIRRISDVLIAALAQLEAAVDFSDEDIEVLPVDDLSHMLREANAELKALGETSNRGRILREGIDTAIVGLPNVGKSSLLNALLGEERAIVTAVPGTTRDVIEEAISVKGVPLRIKDTAGIRHSVDEVEIIGVELSRKTIKTATLVLCVIDGSRPISAEDIALVEEIKSEPAVLVVNKADLPEDKSVAGLELPQNFKAQVRVSALTGAGIEELETSIEKLFFAGDIDMSDRTLITNARHTQLIERAVDATREAFELLEASMPEEVVSTVLKDVLSDLGEITGETVSEDILGRIFSQFCIGK</sequence>
<dbReference type="GO" id="GO:0003924">
    <property type="term" value="F:GTPase activity"/>
    <property type="evidence" value="ECO:0007669"/>
    <property type="project" value="UniProtKB-UniRule"/>
</dbReference>
<feature type="binding site" evidence="10">
    <location>
        <position position="239"/>
    </location>
    <ligand>
        <name>Mg(2+)</name>
        <dbReference type="ChEBI" id="CHEBI:18420"/>
    </ligand>
</feature>
<feature type="binding site" evidence="10">
    <location>
        <position position="129"/>
    </location>
    <ligand>
        <name>(6S)-5-formyl-5,6,7,8-tetrahydrofolate</name>
        <dbReference type="ChEBI" id="CHEBI:57457"/>
    </ligand>
</feature>
<feature type="domain" description="TrmE-type G" evidence="12">
    <location>
        <begin position="225"/>
        <end position="384"/>
    </location>
</feature>
<dbReference type="GO" id="GO:0042802">
    <property type="term" value="F:identical protein binding"/>
    <property type="evidence" value="ECO:0007669"/>
    <property type="project" value="UniProtKB-ARBA"/>
</dbReference>
<dbReference type="InterPro" id="IPR027266">
    <property type="entry name" value="TrmE/GcvT-like"/>
</dbReference>
<dbReference type="HAMAP" id="MF_00379">
    <property type="entry name" value="GTPase_MnmE"/>
    <property type="match status" value="1"/>
</dbReference>
<evidence type="ECO:0000256" key="6">
    <source>
        <dbReference type="ARBA" id="ARBA00022801"/>
    </source>
</evidence>
<dbReference type="GO" id="GO:0005525">
    <property type="term" value="F:GTP binding"/>
    <property type="evidence" value="ECO:0007669"/>
    <property type="project" value="UniProtKB-UniRule"/>
</dbReference>
<keyword evidence="6 10" id="KW-0378">Hydrolase</keyword>
<evidence type="ECO:0000256" key="3">
    <source>
        <dbReference type="ARBA" id="ARBA00022694"/>
    </source>
</evidence>
<dbReference type="CDD" id="cd14858">
    <property type="entry name" value="TrmE_N"/>
    <property type="match status" value="1"/>
</dbReference>
<evidence type="ECO:0000259" key="12">
    <source>
        <dbReference type="PROSITE" id="PS51709"/>
    </source>
</evidence>
<evidence type="ECO:0000313" key="14">
    <source>
        <dbReference type="Proteomes" id="UP000178086"/>
    </source>
</evidence>
<evidence type="ECO:0000256" key="11">
    <source>
        <dbReference type="RuleBase" id="RU003313"/>
    </source>
</evidence>